<reference evidence="3 4" key="1">
    <citation type="journal article" date="2012" name="Nat. Biotechnol.">
        <title>Draft genome sequence of pigeonpea (Cajanus cajan), an orphan legume crop of resource-poor farmers.</title>
        <authorList>
            <person name="Varshney R.K."/>
            <person name="Chen W."/>
            <person name="Li Y."/>
            <person name="Bharti A.K."/>
            <person name="Saxena R.K."/>
            <person name="Schlueter J.A."/>
            <person name="Donoghue M.T."/>
            <person name="Azam S."/>
            <person name="Fan G."/>
            <person name="Whaley A.M."/>
            <person name="Farmer A.D."/>
            <person name="Sheridan J."/>
            <person name="Iwata A."/>
            <person name="Tuteja R."/>
            <person name="Penmetsa R.V."/>
            <person name="Wu W."/>
            <person name="Upadhyaya H.D."/>
            <person name="Yang S.P."/>
            <person name="Shah T."/>
            <person name="Saxena K.B."/>
            <person name="Michael T."/>
            <person name="McCombie W.R."/>
            <person name="Yang B."/>
            <person name="Zhang G."/>
            <person name="Yang H."/>
            <person name="Wang J."/>
            <person name="Spillane C."/>
            <person name="Cook D.R."/>
            <person name="May G.D."/>
            <person name="Xu X."/>
            <person name="Jackson S.A."/>
        </authorList>
    </citation>
    <scope>NUCLEOTIDE SEQUENCE [LARGE SCALE GENOMIC DNA]</scope>
    <source>
        <strain evidence="4">cv. Asha</strain>
    </source>
</reference>
<dbReference type="Proteomes" id="UP000075243">
    <property type="component" value="Chromosome 2"/>
</dbReference>
<feature type="compositionally biased region" description="Basic and acidic residues" evidence="1">
    <location>
        <begin position="269"/>
        <end position="283"/>
    </location>
</feature>
<feature type="region of interest" description="Disordered" evidence="1">
    <location>
        <begin position="244"/>
        <end position="313"/>
    </location>
</feature>
<dbReference type="Gene3D" id="1.10.287.110">
    <property type="entry name" value="DnaJ domain"/>
    <property type="match status" value="1"/>
</dbReference>
<dbReference type="Pfam" id="PF23551">
    <property type="entry name" value="Zn_ribbon_20"/>
    <property type="match status" value="1"/>
</dbReference>
<dbReference type="OMA" id="FTICEVH"/>
<evidence type="ECO:0000313" key="3">
    <source>
        <dbReference type="EMBL" id="KYP74411.1"/>
    </source>
</evidence>
<proteinExistence type="predicted"/>
<dbReference type="PANTHER" id="PTHR44137:SF57">
    <property type="entry name" value="CHAPERONE DNAJ-DOMAIN PROTEIN"/>
    <property type="match status" value="1"/>
</dbReference>
<dbReference type="CDD" id="cd06257">
    <property type="entry name" value="DnaJ"/>
    <property type="match status" value="1"/>
</dbReference>
<sequence length="313" mass="35253">MECNKDEAVRARQIAEARMQRGEFVEALRFATKAKKLYSEVENITQIFTICEVHNAAQKKVSASEMDWYAILQIERLADEATIKKQYRRLALLLHPDKNKFAGAEAAFKLIGQANGVLSDQAKRSFYDNKFGASVRGKDSCRKSTCSNKQVKQKTFWTSCQHCNTRYHYCIAFVNATLRCQKCFKSFKARVQKEASMHGSSKPVSESTGGNPVYMKKCAAGVDGHRKGEKGKYGCVSASKDMESQTSKKVGSKRVKQSASDSGKNFKAKHGDEMKDAYVRENGVDPSKVNARRSSRIKQREDFEIPSKKPRQN</sequence>
<dbReference type="STRING" id="3821.A0A151U563"/>
<dbReference type="InterPro" id="IPR001623">
    <property type="entry name" value="DnaJ_domain"/>
</dbReference>
<dbReference type="EMBL" id="CM003604">
    <property type="protein sequence ID" value="KYP74411.1"/>
    <property type="molecule type" value="Genomic_DNA"/>
</dbReference>
<dbReference type="AlphaFoldDB" id="A0A151U563"/>
<organism evidence="3 4">
    <name type="scientific">Cajanus cajan</name>
    <name type="common">Pigeon pea</name>
    <name type="synonym">Cajanus indicus</name>
    <dbReference type="NCBI Taxonomy" id="3821"/>
    <lineage>
        <taxon>Eukaryota</taxon>
        <taxon>Viridiplantae</taxon>
        <taxon>Streptophyta</taxon>
        <taxon>Embryophyta</taxon>
        <taxon>Tracheophyta</taxon>
        <taxon>Spermatophyta</taxon>
        <taxon>Magnoliopsida</taxon>
        <taxon>eudicotyledons</taxon>
        <taxon>Gunneridae</taxon>
        <taxon>Pentapetalae</taxon>
        <taxon>rosids</taxon>
        <taxon>fabids</taxon>
        <taxon>Fabales</taxon>
        <taxon>Fabaceae</taxon>
        <taxon>Papilionoideae</taxon>
        <taxon>50 kb inversion clade</taxon>
        <taxon>NPAAA clade</taxon>
        <taxon>indigoferoid/millettioid clade</taxon>
        <taxon>Phaseoleae</taxon>
        <taxon>Cajanus</taxon>
    </lineage>
</organism>
<dbReference type="PRINTS" id="PR00625">
    <property type="entry name" value="JDOMAIN"/>
</dbReference>
<dbReference type="SUPFAM" id="SSF46565">
    <property type="entry name" value="Chaperone J-domain"/>
    <property type="match status" value="1"/>
</dbReference>
<dbReference type="InterPro" id="IPR056988">
    <property type="entry name" value="Zn_ribbon_pln"/>
</dbReference>
<gene>
    <name evidence="3" type="ORF">KK1_007089</name>
</gene>
<dbReference type="Gramene" id="C.cajan_06894.t">
    <property type="protein sequence ID" value="C.cajan_06894.t"/>
    <property type="gene ID" value="C.cajan_06894"/>
</dbReference>
<dbReference type="SMART" id="SM00271">
    <property type="entry name" value="DnaJ"/>
    <property type="match status" value="1"/>
</dbReference>
<dbReference type="Pfam" id="PF00226">
    <property type="entry name" value="DnaJ"/>
    <property type="match status" value="1"/>
</dbReference>
<name>A0A151U563_CAJCA</name>
<evidence type="ECO:0000256" key="1">
    <source>
        <dbReference type="SAM" id="MobiDB-lite"/>
    </source>
</evidence>
<dbReference type="InterPro" id="IPR036869">
    <property type="entry name" value="J_dom_sf"/>
</dbReference>
<accession>A0A151U563</accession>
<evidence type="ECO:0000313" key="4">
    <source>
        <dbReference type="Proteomes" id="UP000075243"/>
    </source>
</evidence>
<evidence type="ECO:0000259" key="2">
    <source>
        <dbReference type="PROSITE" id="PS50076"/>
    </source>
</evidence>
<keyword evidence="4" id="KW-1185">Reference proteome</keyword>
<feature type="domain" description="J" evidence="2">
    <location>
        <begin position="67"/>
        <end position="131"/>
    </location>
</feature>
<protein>
    <submittedName>
        <fullName evidence="3">DnaJ isogeny subfamily B member 12</fullName>
    </submittedName>
</protein>
<dbReference type="PROSITE" id="PS50076">
    <property type="entry name" value="DNAJ_2"/>
    <property type="match status" value="1"/>
</dbReference>
<dbReference type="PANTHER" id="PTHR44137">
    <property type="entry name" value="BNAC03G44070D PROTEIN"/>
    <property type="match status" value="1"/>
</dbReference>
<feature type="compositionally biased region" description="Basic and acidic residues" evidence="1">
    <location>
        <begin position="298"/>
        <end position="307"/>
    </location>
</feature>